<evidence type="ECO:0000256" key="2">
    <source>
        <dbReference type="ARBA" id="ARBA00022679"/>
    </source>
</evidence>
<evidence type="ECO:0000313" key="4">
    <source>
        <dbReference type="EMBL" id="MBB4928280.1"/>
    </source>
</evidence>
<keyword evidence="2 4" id="KW-0808">Transferase</keyword>
<dbReference type="AlphaFoldDB" id="A0A7W7RAH2"/>
<evidence type="ECO:0000256" key="1">
    <source>
        <dbReference type="ARBA" id="ARBA00021292"/>
    </source>
</evidence>
<reference evidence="4 5" key="1">
    <citation type="submission" date="2020-08" db="EMBL/GenBank/DDBJ databases">
        <title>Sequencing the genomes of 1000 actinobacteria strains.</title>
        <authorList>
            <person name="Klenk H.-P."/>
        </authorList>
    </citation>
    <scope>NUCLEOTIDE SEQUENCE [LARGE SCALE GENOMIC DNA]</scope>
    <source>
        <strain evidence="4 5">DSM 41654</strain>
    </source>
</reference>
<feature type="domain" description="Glycosyl transferase family 1" evidence="3">
    <location>
        <begin position="238"/>
        <end position="397"/>
    </location>
</feature>
<gene>
    <name evidence="4" type="ORF">FHR34_007375</name>
</gene>
<dbReference type="Proteomes" id="UP000540506">
    <property type="component" value="Unassembled WGS sequence"/>
</dbReference>
<accession>A0A7W7RAH2</accession>
<dbReference type="InterPro" id="IPR001296">
    <property type="entry name" value="Glyco_trans_1"/>
</dbReference>
<organism evidence="4 5">
    <name type="scientific">Kitasatospora kifunensis</name>
    <name type="common">Streptomyces kifunensis</name>
    <dbReference type="NCBI Taxonomy" id="58351"/>
    <lineage>
        <taxon>Bacteria</taxon>
        <taxon>Bacillati</taxon>
        <taxon>Actinomycetota</taxon>
        <taxon>Actinomycetes</taxon>
        <taxon>Kitasatosporales</taxon>
        <taxon>Streptomycetaceae</taxon>
        <taxon>Kitasatospora</taxon>
    </lineage>
</organism>
<comment type="caution">
    <text evidence="4">The sequence shown here is derived from an EMBL/GenBank/DDBJ whole genome shotgun (WGS) entry which is preliminary data.</text>
</comment>
<dbReference type="Pfam" id="PF00534">
    <property type="entry name" value="Glycos_transf_1"/>
    <property type="match status" value="1"/>
</dbReference>
<dbReference type="SUPFAM" id="SSF53756">
    <property type="entry name" value="UDP-Glycosyltransferase/glycogen phosphorylase"/>
    <property type="match status" value="2"/>
</dbReference>
<protein>
    <recommendedName>
        <fullName evidence="1">D-inositol 3-phosphate glycosyltransferase</fullName>
    </recommendedName>
</protein>
<dbReference type="Gene3D" id="3.40.50.2000">
    <property type="entry name" value="Glycogen Phosphorylase B"/>
    <property type="match status" value="2"/>
</dbReference>
<dbReference type="RefSeq" id="WP_184945308.1">
    <property type="nucleotide sequence ID" value="NZ_JACHJV010000002.1"/>
</dbReference>
<evidence type="ECO:0000313" key="5">
    <source>
        <dbReference type="Proteomes" id="UP000540506"/>
    </source>
</evidence>
<name>A0A7W7RAH2_KITKI</name>
<dbReference type="GO" id="GO:0016757">
    <property type="term" value="F:glycosyltransferase activity"/>
    <property type="evidence" value="ECO:0007669"/>
    <property type="project" value="InterPro"/>
</dbReference>
<keyword evidence="5" id="KW-1185">Reference proteome</keyword>
<dbReference type="EMBL" id="JACHJV010000002">
    <property type="protein sequence ID" value="MBB4928280.1"/>
    <property type="molecule type" value="Genomic_DNA"/>
</dbReference>
<dbReference type="CDD" id="cd03801">
    <property type="entry name" value="GT4_PimA-like"/>
    <property type="match status" value="1"/>
</dbReference>
<evidence type="ECO:0000259" key="3">
    <source>
        <dbReference type="Pfam" id="PF00534"/>
    </source>
</evidence>
<dbReference type="PANTHER" id="PTHR12526">
    <property type="entry name" value="GLYCOSYLTRANSFERASE"/>
    <property type="match status" value="1"/>
</dbReference>
<proteinExistence type="predicted"/>
<sequence length="789" mass="83903">MDLMETSAQAAGRKAVVVALHDGWYGCGTGAGHSNRRLLELLDDLLDPVVDLVVLPVRLEASSRHADAAWHRQVRAALAGHGRRVRVEPLDNGTAGADRFAGREAFEALAASCAQRVRALHREYDTALVLLLDVPLLGAPELISRRAGWRLTVVPRSSAAWHCAPESERVGWERDRLRAAAAAGTLVAAISAAMRRHLRDDIGIAEAALIDLPNGLTAADRAITAPVEGLLPAEAEAGFVLAMGRAVPWKGFEDLLSAWRLLAGRRTLPHLVLAAVGEEEQPTAYQRHLAEVAGACGSPVTVLTRFGPDVRGLLAHRALSAVVVPSRVEPFGRIPLEAYAAGAVPVVATTTGGLADLVVDGETGFTAPPRDALALAAALERALDVTCGQRERMRQAAAGLLARFDYRDNVAVFLQSALPWSARPVAVRRLRVLQVPEECGWNPFVAAGERALTGLGARVLRPGWCIDSPGPLPVPGPGPGAEMVRCLGAQVVHLHWPEKLAARYGSGGALDLLAGLKAAGAVIVQSVHNLAPHEPTPAMVTFGARVDLLTDGAVFFSAEHERLARGLRPLLPGSALHLPHPLFPAPASFALARAGGLRVGCFGRQRAYKRTAPFAEAFLAAAPGQARLLVAGEVGDLVVDRRLRALAAADARLDYRPGFTSESGFWDLLAEVDWVALPYRRLHSSGVLVSALQAGRRVLSPTPVGSTGLYLNPEPGPERWVRVDPWDDESAVRAWLHAARAPLTAASSSALALPTWPQAAQRLAAFYTRLIGESRTAITSRVPARLGAF</sequence>